<dbReference type="Proteomes" id="UP000183529">
    <property type="component" value="Unassembled WGS sequence"/>
</dbReference>
<keyword evidence="1" id="KW-0378">Hydrolase</keyword>
<proteinExistence type="predicted"/>
<dbReference type="PRINTS" id="PR00412">
    <property type="entry name" value="EPOXHYDRLASE"/>
</dbReference>
<dbReference type="InterPro" id="IPR000073">
    <property type="entry name" value="AB_hydrolase_1"/>
</dbReference>
<dbReference type="InterPro" id="IPR000639">
    <property type="entry name" value="Epox_hydrolase-like"/>
</dbReference>
<evidence type="ECO:0000259" key="2">
    <source>
        <dbReference type="Pfam" id="PF00561"/>
    </source>
</evidence>
<dbReference type="RefSeq" id="WP_074982267.1">
    <property type="nucleotide sequence ID" value="NZ_CADFGN010000007.1"/>
</dbReference>
<reference evidence="3 4" key="1">
    <citation type="submission" date="2016-10" db="EMBL/GenBank/DDBJ databases">
        <authorList>
            <person name="Varghese N."/>
            <person name="Submissions S."/>
        </authorList>
    </citation>
    <scope>NUCLEOTIDE SEQUENCE [LARGE SCALE GENOMIC DNA]</scope>
    <source>
        <strain evidence="3 4">LMG 22274</strain>
    </source>
</reference>
<name>A0AAQ1GDA4_9BURK</name>
<sequence length="298" mass="33440">MLKTVATAQLQISYEESGEATGWPVVLLHGFPYDIHAYDEVVPHLASNGARVIRPYLRGYGLTRFHSTATLRSGQQAALGTDLVELLDALYIESAVLAGYDWGGRAACIVATLHPSRVRGLVSVNGYNIQNIAKAREPANAEAEHRLWYQYYFHGERGRAGLAENRREFCRLLWSMWSPTWRFSEATYRQSAVAFDNPDFVDVVIHSYRHRYGLVEGDPKFDEMERLLAEMQPIRVPAITLEGSDDGVTPVGGASESLRYFIGRHENRILAGVGHNVPQEAPLEFSRAVLSVYKRSED</sequence>
<protein>
    <submittedName>
        <fullName evidence="3">Pimeloyl-ACP methyl ester carboxylesterase</fullName>
    </submittedName>
</protein>
<dbReference type="AlphaFoldDB" id="A0AAQ1GDA4"/>
<dbReference type="EMBL" id="FNZM01000004">
    <property type="protein sequence ID" value="SEJ32848.1"/>
    <property type="molecule type" value="Genomic_DNA"/>
</dbReference>
<organism evidence="3 4">
    <name type="scientific">Paraburkholderia tropica</name>
    <dbReference type="NCBI Taxonomy" id="92647"/>
    <lineage>
        <taxon>Bacteria</taxon>
        <taxon>Pseudomonadati</taxon>
        <taxon>Pseudomonadota</taxon>
        <taxon>Betaproteobacteria</taxon>
        <taxon>Burkholderiales</taxon>
        <taxon>Burkholderiaceae</taxon>
        <taxon>Paraburkholderia</taxon>
    </lineage>
</organism>
<evidence type="ECO:0000256" key="1">
    <source>
        <dbReference type="ARBA" id="ARBA00022801"/>
    </source>
</evidence>
<dbReference type="SUPFAM" id="SSF53474">
    <property type="entry name" value="alpha/beta-Hydrolases"/>
    <property type="match status" value="1"/>
</dbReference>
<gene>
    <name evidence="3" type="ORF">SAMN05216550_10427</name>
</gene>
<evidence type="ECO:0000313" key="3">
    <source>
        <dbReference type="EMBL" id="SEJ32848.1"/>
    </source>
</evidence>
<dbReference type="Gene3D" id="3.40.50.1820">
    <property type="entry name" value="alpha/beta hydrolase"/>
    <property type="match status" value="1"/>
</dbReference>
<feature type="domain" description="AB hydrolase-1" evidence="2">
    <location>
        <begin position="24"/>
        <end position="277"/>
    </location>
</feature>
<dbReference type="GO" id="GO:0016787">
    <property type="term" value="F:hydrolase activity"/>
    <property type="evidence" value="ECO:0007669"/>
    <property type="project" value="UniProtKB-KW"/>
</dbReference>
<comment type="caution">
    <text evidence="3">The sequence shown here is derived from an EMBL/GenBank/DDBJ whole genome shotgun (WGS) entry which is preliminary data.</text>
</comment>
<evidence type="ECO:0000313" key="4">
    <source>
        <dbReference type="Proteomes" id="UP000183529"/>
    </source>
</evidence>
<accession>A0AAQ1GDA4</accession>
<dbReference type="InterPro" id="IPR029058">
    <property type="entry name" value="AB_hydrolase_fold"/>
</dbReference>
<dbReference type="Pfam" id="PF00561">
    <property type="entry name" value="Abhydrolase_1"/>
    <property type="match status" value="1"/>
</dbReference>
<dbReference type="PANTHER" id="PTHR43329">
    <property type="entry name" value="EPOXIDE HYDROLASE"/>
    <property type="match status" value="1"/>
</dbReference>